<reference evidence="1" key="1">
    <citation type="submission" date="2022-03" db="EMBL/GenBank/DDBJ databases">
        <title>Draft Genome Sequence of Firmicute Strain S0AB, a Heterotrophic Iron/Sulfur-Oxidizing Extreme Acidophile.</title>
        <authorList>
            <person name="Vergara E."/>
            <person name="Pakostova E."/>
            <person name="Johnson D.B."/>
            <person name="Holmes D.S."/>
        </authorList>
    </citation>
    <scope>NUCLEOTIDE SEQUENCE</scope>
    <source>
        <strain evidence="1">S0AB</strain>
    </source>
</reference>
<gene>
    <name evidence="1" type="ORF">MM817_03192</name>
</gene>
<evidence type="ECO:0000313" key="1">
    <source>
        <dbReference type="EMBL" id="MCI0184895.1"/>
    </source>
</evidence>
<evidence type="ECO:0000313" key="2">
    <source>
        <dbReference type="Proteomes" id="UP001139263"/>
    </source>
</evidence>
<keyword evidence="2" id="KW-1185">Reference proteome</keyword>
<dbReference type="Proteomes" id="UP001139263">
    <property type="component" value="Unassembled WGS sequence"/>
</dbReference>
<dbReference type="AlphaFoldDB" id="A0A9X1VCP4"/>
<organism evidence="1 2">
    <name type="scientific">Sulfoacidibacillus ferrooxidans</name>
    <dbReference type="NCBI Taxonomy" id="2005001"/>
    <lineage>
        <taxon>Bacteria</taxon>
        <taxon>Bacillati</taxon>
        <taxon>Bacillota</taxon>
        <taxon>Bacilli</taxon>
        <taxon>Bacillales</taxon>
        <taxon>Alicyclobacillaceae</taxon>
        <taxon>Sulfoacidibacillus</taxon>
    </lineage>
</organism>
<name>A0A9X1VCP4_9BACL</name>
<proteinExistence type="predicted"/>
<sequence>MKFVTRADTKKSAERAKKFYEQRGVPITIRAMGKGFALFTPDEYCIQAHSARSTRCSS</sequence>
<accession>A0A9X1VCP4</accession>
<protein>
    <submittedName>
        <fullName evidence="1">Uncharacterized protein</fullName>
    </submittedName>
</protein>
<dbReference type="EMBL" id="JALBUF010000034">
    <property type="protein sequence ID" value="MCI0184895.1"/>
    <property type="molecule type" value="Genomic_DNA"/>
</dbReference>
<dbReference type="RefSeq" id="WP_241716928.1">
    <property type="nucleotide sequence ID" value="NZ_JALBUF010000034.1"/>
</dbReference>
<comment type="caution">
    <text evidence="1">The sequence shown here is derived from an EMBL/GenBank/DDBJ whole genome shotgun (WGS) entry which is preliminary data.</text>
</comment>